<keyword evidence="10" id="KW-1185">Reference proteome</keyword>
<evidence type="ECO:0000256" key="1">
    <source>
        <dbReference type="ARBA" id="ARBA00004651"/>
    </source>
</evidence>
<proteinExistence type="predicted"/>
<dbReference type="Pfam" id="PF02687">
    <property type="entry name" value="FtsX"/>
    <property type="match status" value="2"/>
</dbReference>
<keyword evidence="5 6" id="KW-0472">Membrane</keyword>
<comment type="subcellular location">
    <subcellularLocation>
        <location evidence="1">Cell membrane</location>
        <topology evidence="1">Multi-pass membrane protein</topology>
    </subcellularLocation>
</comment>
<feature type="transmembrane region" description="Helical" evidence="6">
    <location>
        <begin position="824"/>
        <end position="844"/>
    </location>
</feature>
<dbReference type="STRING" id="1391627.SAMN05216464_12012"/>
<evidence type="ECO:0000259" key="8">
    <source>
        <dbReference type="Pfam" id="PF12704"/>
    </source>
</evidence>
<keyword evidence="3 6" id="KW-0812">Transmembrane</keyword>
<organism evidence="9 10">
    <name type="scientific">Mucilaginibacter pineti</name>
    <dbReference type="NCBI Taxonomy" id="1391627"/>
    <lineage>
        <taxon>Bacteria</taxon>
        <taxon>Pseudomonadati</taxon>
        <taxon>Bacteroidota</taxon>
        <taxon>Sphingobacteriia</taxon>
        <taxon>Sphingobacteriales</taxon>
        <taxon>Sphingobacteriaceae</taxon>
        <taxon>Mucilaginibacter</taxon>
    </lineage>
</organism>
<evidence type="ECO:0000256" key="5">
    <source>
        <dbReference type="ARBA" id="ARBA00023136"/>
    </source>
</evidence>
<dbReference type="InterPro" id="IPR050250">
    <property type="entry name" value="Macrolide_Exporter_MacB"/>
</dbReference>
<evidence type="ECO:0000313" key="10">
    <source>
        <dbReference type="Proteomes" id="UP000199072"/>
    </source>
</evidence>
<feature type="transmembrane region" description="Helical" evidence="6">
    <location>
        <begin position="529"/>
        <end position="549"/>
    </location>
</feature>
<feature type="transmembrane region" description="Helical" evidence="6">
    <location>
        <begin position="856"/>
        <end position="878"/>
    </location>
</feature>
<evidence type="ECO:0000256" key="3">
    <source>
        <dbReference type="ARBA" id="ARBA00022692"/>
    </source>
</evidence>
<dbReference type="Pfam" id="PF12704">
    <property type="entry name" value="MacB_PCD"/>
    <property type="match status" value="2"/>
</dbReference>
<keyword evidence="2" id="KW-1003">Cell membrane</keyword>
<reference evidence="9 10" key="1">
    <citation type="submission" date="2016-10" db="EMBL/GenBank/DDBJ databases">
        <authorList>
            <person name="de Groot N.N."/>
        </authorList>
    </citation>
    <scope>NUCLEOTIDE SEQUENCE [LARGE SCALE GENOMIC DNA]</scope>
    <source>
        <strain evidence="9 10">47C3B</strain>
    </source>
</reference>
<feature type="transmembrane region" description="Helical" evidence="6">
    <location>
        <begin position="479"/>
        <end position="504"/>
    </location>
</feature>
<evidence type="ECO:0000256" key="2">
    <source>
        <dbReference type="ARBA" id="ARBA00022475"/>
    </source>
</evidence>
<feature type="transmembrane region" description="Helical" evidence="6">
    <location>
        <begin position="443"/>
        <end position="464"/>
    </location>
</feature>
<protein>
    <submittedName>
        <fullName evidence="9">ABC-type antimicrobial peptide transport system, permease component</fullName>
    </submittedName>
</protein>
<gene>
    <name evidence="9" type="ORF">SAMN05216464_12012</name>
</gene>
<dbReference type="PANTHER" id="PTHR30572">
    <property type="entry name" value="MEMBRANE COMPONENT OF TRANSPORTER-RELATED"/>
    <property type="match status" value="1"/>
</dbReference>
<dbReference type="RefSeq" id="WP_240315363.1">
    <property type="nucleotide sequence ID" value="NZ_FNAI01000020.1"/>
</dbReference>
<name>A0A1G7LZJ1_9SPHI</name>
<dbReference type="EMBL" id="FNAI01000020">
    <property type="protein sequence ID" value="SDF54925.1"/>
    <property type="molecule type" value="Genomic_DNA"/>
</dbReference>
<evidence type="ECO:0000256" key="4">
    <source>
        <dbReference type="ARBA" id="ARBA00022989"/>
    </source>
</evidence>
<accession>A0A1G7LZJ1</accession>
<dbReference type="Proteomes" id="UP000199072">
    <property type="component" value="Unassembled WGS sequence"/>
</dbReference>
<feature type="transmembrane region" description="Helical" evidence="6">
    <location>
        <begin position="132"/>
        <end position="152"/>
    </location>
</feature>
<sequence length="895" mass="100054">MEEHIWDLVEKFISGEASLAEIKELHVLLALYPAVYVNVKGFLMEYQDADPKVTRTDIYTLLDEADAFRAENHLAAAYTQKVKTHAAYNSATFSLQNTNPNRLRGFMSEITMAGQFLKIAVRNLQRNMTISFINITGLAVGIASAIMILLWVQNQLSYDQFHKNKDQVYQLFNRAMVNGKLECWGNTPMPMGPAIKADYSQVQEMARINWVGAFVLKTASKQIETQGFITDPGFLKIFSFPLLKGSASTALNGIHSIVLTEKLATRLFGNTDPMGKVIKVDSTANFTVTGVMKDLPNNTQFHFEYLVPWNYMKEVGWENQKWDFYSVQTVVMLKPGTTESTANRIFKDVYKQHNGDKKNEVIVHPLSKWWLYSKFENGKFTGGQIQVVRLFSLIAAFIMLIACINYMNLGTARSTKRAKEVGIRKVAGAGKSWLIKQFLGESVLIAFAAGAIGLLLVQICLPWFNEIVESQLAIPFGNLYFWLMGIGFLLFTGILAGSYPAFYLSSFKPVSVLKGTFKAANALIAPRKVLVVLQFTFAITFIICTTIIYRQIKYGQNRDTGYNPDNLVYVYMKGNIAKNYALIKNELLSSGAINNITRTNSPIIDVWTDGDYEWAGKSPNKRSDFAGYLTDNNFTKTMGLPLIAGRDIDVASYPTDTAAVLLNEEAAKTMGFANPIGKIIKNWQGNFHVVGVVKNFVAGWPYMQTMPAVIQGANKQFGTITLKLNTNNSVTDNISKIGAVLKKYNPDYPFNYKFLDDSYKIKFREEQNTGVLAAVFSGLTIFISCLGLFALAACMAEGRVKEIGIRKVLGASVARITALLTKDFLVLVCISFVVASPIAWWLMNKWLQNYPYHVNISWWIFVITGIVSVIIAFSTVVYQGVKVAIINPVKSLRAE</sequence>
<dbReference type="GO" id="GO:0005886">
    <property type="term" value="C:plasma membrane"/>
    <property type="evidence" value="ECO:0007669"/>
    <property type="project" value="UniProtKB-SubCell"/>
</dbReference>
<dbReference type="InterPro" id="IPR003838">
    <property type="entry name" value="ABC3_permease_C"/>
</dbReference>
<feature type="domain" description="MacB-like periplasmic core" evidence="8">
    <location>
        <begin position="131"/>
        <end position="344"/>
    </location>
</feature>
<evidence type="ECO:0000256" key="6">
    <source>
        <dbReference type="SAM" id="Phobius"/>
    </source>
</evidence>
<feature type="domain" description="ABC3 transporter permease C-terminal" evidence="7">
    <location>
        <begin position="393"/>
        <end position="502"/>
    </location>
</feature>
<keyword evidence="4 6" id="KW-1133">Transmembrane helix</keyword>
<evidence type="ECO:0000259" key="7">
    <source>
        <dbReference type="Pfam" id="PF02687"/>
    </source>
</evidence>
<feature type="transmembrane region" description="Helical" evidence="6">
    <location>
        <begin position="771"/>
        <end position="796"/>
    </location>
</feature>
<dbReference type="AlphaFoldDB" id="A0A1G7LZJ1"/>
<dbReference type="PANTHER" id="PTHR30572:SF18">
    <property type="entry name" value="ABC-TYPE MACROLIDE FAMILY EXPORT SYSTEM PERMEASE COMPONENT 2"/>
    <property type="match status" value="1"/>
</dbReference>
<evidence type="ECO:0000313" key="9">
    <source>
        <dbReference type="EMBL" id="SDF54925.1"/>
    </source>
</evidence>
<feature type="domain" description="ABC3 transporter permease C-terminal" evidence="7">
    <location>
        <begin position="775"/>
        <end position="888"/>
    </location>
</feature>
<feature type="domain" description="MacB-like periplasmic core" evidence="8">
    <location>
        <begin position="536"/>
        <end position="730"/>
    </location>
</feature>
<dbReference type="InterPro" id="IPR025857">
    <property type="entry name" value="MacB_PCD"/>
</dbReference>
<feature type="transmembrane region" description="Helical" evidence="6">
    <location>
        <begin position="390"/>
        <end position="409"/>
    </location>
</feature>
<dbReference type="GO" id="GO:0022857">
    <property type="term" value="F:transmembrane transporter activity"/>
    <property type="evidence" value="ECO:0007669"/>
    <property type="project" value="TreeGrafter"/>
</dbReference>